<keyword evidence="12 14" id="KW-0378">Hydrolase</keyword>
<comment type="similarity">
    <text evidence="5 14 16">Belongs to the RNase HII family.</text>
</comment>
<feature type="binding site" evidence="14 15">
    <location>
        <position position="78"/>
    </location>
    <ligand>
        <name>a divalent metal cation</name>
        <dbReference type="ChEBI" id="CHEBI:60240"/>
    </ligand>
</feature>
<evidence type="ECO:0000256" key="3">
    <source>
        <dbReference type="ARBA" id="ARBA00004065"/>
    </source>
</evidence>
<evidence type="ECO:0000256" key="16">
    <source>
        <dbReference type="RuleBase" id="RU003515"/>
    </source>
</evidence>
<evidence type="ECO:0000256" key="4">
    <source>
        <dbReference type="ARBA" id="ARBA00004496"/>
    </source>
</evidence>
<evidence type="ECO:0000313" key="18">
    <source>
        <dbReference type="EMBL" id="MBO8433745.1"/>
    </source>
</evidence>
<evidence type="ECO:0000256" key="5">
    <source>
        <dbReference type="ARBA" id="ARBA00007383"/>
    </source>
</evidence>
<dbReference type="GO" id="GO:0006298">
    <property type="term" value="P:mismatch repair"/>
    <property type="evidence" value="ECO:0007669"/>
    <property type="project" value="TreeGrafter"/>
</dbReference>
<dbReference type="InterPro" id="IPR024567">
    <property type="entry name" value="RNase_HII/HIII_dom"/>
</dbReference>
<comment type="cofactor">
    <cofactor evidence="14 15">
        <name>Mn(2+)</name>
        <dbReference type="ChEBI" id="CHEBI:29035"/>
    </cofactor>
    <cofactor evidence="14 15">
        <name>Mg(2+)</name>
        <dbReference type="ChEBI" id="CHEBI:18420"/>
    </cofactor>
    <text evidence="14 15">Manganese or magnesium. Binds 1 divalent metal ion per monomer in the absence of substrate. May bind a second metal ion after substrate binding.</text>
</comment>
<dbReference type="GO" id="GO:0005737">
    <property type="term" value="C:cytoplasm"/>
    <property type="evidence" value="ECO:0007669"/>
    <property type="project" value="UniProtKB-SubCell"/>
</dbReference>
<dbReference type="Gene3D" id="3.30.420.10">
    <property type="entry name" value="Ribonuclease H-like superfamily/Ribonuclease H"/>
    <property type="match status" value="1"/>
</dbReference>
<comment type="caution">
    <text evidence="18">The sequence shown here is derived from an EMBL/GenBank/DDBJ whole genome shotgun (WGS) entry which is preliminary data.</text>
</comment>
<dbReference type="InterPro" id="IPR001352">
    <property type="entry name" value="RNase_HII/HIII"/>
</dbReference>
<comment type="function">
    <text evidence="3 14 16">Endonuclease that specifically degrades the RNA of RNA-DNA hybrids.</text>
</comment>
<evidence type="ECO:0000256" key="11">
    <source>
        <dbReference type="ARBA" id="ARBA00022759"/>
    </source>
</evidence>
<reference evidence="18" key="1">
    <citation type="submission" date="2020-10" db="EMBL/GenBank/DDBJ databases">
        <authorList>
            <person name="Gilroy R."/>
        </authorList>
    </citation>
    <scope>NUCLEOTIDE SEQUENCE</scope>
    <source>
        <strain evidence="18">F6-4510</strain>
    </source>
</reference>
<comment type="subcellular location">
    <subcellularLocation>
        <location evidence="4 14">Cytoplasm</location>
    </subcellularLocation>
</comment>
<name>A0A9D9H0A6_9FIRM</name>
<evidence type="ECO:0000256" key="6">
    <source>
        <dbReference type="ARBA" id="ARBA00012180"/>
    </source>
</evidence>
<comment type="catalytic activity">
    <reaction evidence="1 14 15 16">
        <text>Endonucleolytic cleavage to 5'-phosphomonoester.</text>
        <dbReference type="EC" id="3.1.26.4"/>
    </reaction>
</comment>
<dbReference type="GO" id="GO:0030145">
    <property type="term" value="F:manganese ion binding"/>
    <property type="evidence" value="ECO:0007669"/>
    <property type="project" value="UniProtKB-UniRule"/>
</dbReference>
<evidence type="ECO:0000256" key="8">
    <source>
        <dbReference type="ARBA" id="ARBA00022490"/>
    </source>
</evidence>
<keyword evidence="10 14" id="KW-0479">Metal-binding</keyword>
<feature type="domain" description="RNase H type-2" evidence="17">
    <location>
        <begin position="72"/>
        <end position="256"/>
    </location>
</feature>
<evidence type="ECO:0000256" key="14">
    <source>
        <dbReference type="HAMAP-Rule" id="MF_00052"/>
    </source>
</evidence>
<evidence type="ECO:0000256" key="1">
    <source>
        <dbReference type="ARBA" id="ARBA00000077"/>
    </source>
</evidence>
<dbReference type="NCBIfam" id="NF000594">
    <property type="entry name" value="PRK00015.1-1"/>
    <property type="match status" value="1"/>
</dbReference>
<evidence type="ECO:0000256" key="10">
    <source>
        <dbReference type="ARBA" id="ARBA00022723"/>
    </source>
</evidence>
<dbReference type="GO" id="GO:0032299">
    <property type="term" value="C:ribonuclease H2 complex"/>
    <property type="evidence" value="ECO:0007669"/>
    <property type="project" value="TreeGrafter"/>
</dbReference>
<feature type="binding site" evidence="14 15">
    <location>
        <position position="79"/>
    </location>
    <ligand>
        <name>a divalent metal cation</name>
        <dbReference type="ChEBI" id="CHEBI:60240"/>
    </ligand>
</feature>
<keyword evidence="11 14" id="KW-0255">Endonuclease</keyword>
<dbReference type="PANTHER" id="PTHR10954:SF18">
    <property type="entry name" value="RIBONUCLEASE HII"/>
    <property type="match status" value="1"/>
</dbReference>
<reference evidence="18" key="2">
    <citation type="journal article" date="2021" name="PeerJ">
        <title>Extensive microbial diversity within the chicken gut microbiome revealed by metagenomics and culture.</title>
        <authorList>
            <person name="Gilroy R."/>
            <person name="Ravi A."/>
            <person name="Getino M."/>
            <person name="Pursley I."/>
            <person name="Horton D.L."/>
            <person name="Alikhan N.F."/>
            <person name="Baker D."/>
            <person name="Gharbi K."/>
            <person name="Hall N."/>
            <person name="Watson M."/>
            <person name="Adriaenssens E.M."/>
            <person name="Foster-Nyarko E."/>
            <person name="Jarju S."/>
            <person name="Secka A."/>
            <person name="Antonio M."/>
            <person name="Oren A."/>
            <person name="Chaudhuri R.R."/>
            <person name="La Ragione R."/>
            <person name="Hildebrand F."/>
            <person name="Pallen M.J."/>
        </authorList>
    </citation>
    <scope>NUCLEOTIDE SEQUENCE</scope>
    <source>
        <strain evidence="18">F6-4510</strain>
    </source>
</reference>
<dbReference type="InterPro" id="IPR012337">
    <property type="entry name" value="RNaseH-like_sf"/>
</dbReference>
<dbReference type="GO" id="GO:0004523">
    <property type="term" value="F:RNA-DNA hybrid ribonuclease activity"/>
    <property type="evidence" value="ECO:0007669"/>
    <property type="project" value="UniProtKB-UniRule"/>
</dbReference>
<dbReference type="GO" id="GO:0003723">
    <property type="term" value="F:RNA binding"/>
    <property type="evidence" value="ECO:0007669"/>
    <property type="project" value="UniProtKB-UniRule"/>
</dbReference>
<dbReference type="NCBIfam" id="NF000595">
    <property type="entry name" value="PRK00015.1-3"/>
    <property type="match status" value="1"/>
</dbReference>
<dbReference type="HAMAP" id="MF_00052_B">
    <property type="entry name" value="RNase_HII_B"/>
    <property type="match status" value="1"/>
</dbReference>
<sequence>MAISINDIKLEFSSCPIENIETLFEKYKDDDRKGVLKLIESYKNKLIAMEQEKQRIESLLRYEKELYAKGYKFIAGVDEVGRGPLAGPVVTSAVILPKDCRIMGINDSKKLSEKKRNELYDIIIREAVSYSFGIVSPKEIDDINILQATYKAMKIAIDGLSIKPDFVLADAVTIPNIHCEQMGIIKGDAKSLYIGASSIIAKVERDRMMEQYAELYPEYHFEKNKGYGSKEHIDALKKYGPSPIHRRSFLKNLLEV</sequence>
<evidence type="ECO:0000313" key="19">
    <source>
        <dbReference type="Proteomes" id="UP000823611"/>
    </source>
</evidence>
<dbReference type="AlphaFoldDB" id="A0A9D9H0A6"/>
<evidence type="ECO:0000256" key="15">
    <source>
        <dbReference type="PROSITE-ProRule" id="PRU01319"/>
    </source>
</evidence>
<protein>
    <recommendedName>
        <fullName evidence="7 14">Ribonuclease HII</fullName>
        <shortName evidence="14">RNase HII</shortName>
        <ecNumber evidence="6 14">3.1.26.4</ecNumber>
    </recommendedName>
</protein>
<dbReference type="EC" id="3.1.26.4" evidence="6 14"/>
<dbReference type="CDD" id="cd07182">
    <property type="entry name" value="RNase_HII_bacteria_HII_like"/>
    <property type="match status" value="1"/>
</dbReference>
<keyword evidence="8 14" id="KW-0963">Cytoplasm</keyword>
<evidence type="ECO:0000256" key="12">
    <source>
        <dbReference type="ARBA" id="ARBA00022801"/>
    </source>
</evidence>
<dbReference type="GO" id="GO:0043137">
    <property type="term" value="P:DNA replication, removal of RNA primer"/>
    <property type="evidence" value="ECO:0007669"/>
    <property type="project" value="TreeGrafter"/>
</dbReference>
<evidence type="ECO:0000256" key="2">
    <source>
        <dbReference type="ARBA" id="ARBA00001946"/>
    </source>
</evidence>
<proteinExistence type="inferred from homology"/>
<feature type="binding site" evidence="14 15">
    <location>
        <position position="170"/>
    </location>
    <ligand>
        <name>a divalent metal cation</name>
        <dbReference type="ChEBI" id="CHEBI:60240"/>
    </ligand>
</feature>
<dbReference type="EMBL" id="JADIMX010000006">
    <property type="protein sequence ID" value="MBO8433745.1"/>
    <property type="molecule type" value="Genomic_DNA"/>
</dbReference>
<gene>
    <name evidence="14" type="primary">rnhB</name>
    <name evidence="18" type="ORF">IAC55_00300</name>
</gene>
<dbReference type="Proteomes" id="UP000823611">
    <property type="component" value="Unassembled WGS sequence"/>
</dbReference>
<dbReference type="PROSITE" id="PS51975">
    <property type="entry name" value="RNASE_H_2"/>
    <property type="match status" value="1"/>
</dbReference>
<evidence type="ECO:0000256" key="7">
    <source>
        <dbReference type="ARBA" id="ARBA00019179"/>
    </source>
</evidence>
<keyword evidence="9 14" id="KW-0540">Nuclease</keyword>
<evidence type="ECO:0000256" key="13">
    <source>
        <dbReference type="ARBA" id="ARBA00023211"/>
    </source>
</evidence>
<dbReference type="InterPro" id="IPR022898">
    <property type="entry name" value="RNase_HII"/>
</dbReference>
<evidence type="ECO:0000259" key="17">
    <source>
        <dbReference type="PROSITE" id="PS51975"/>
    </source>
</evidence>
<dbReference type="InterPro" id="IPR036397">
    <property type="entry name" value="RNaseH_sf"/>
</dbReference>
<evidence type="ECO:0000256" key="9">
    <source>
        <dbReference type="ARBA" id="ARBA00022722"/>
    </source>
</evidence>
<comment type="cofactor">
    <cofactor evidence="2">
        <name>Mg(2+)</name>
        <dbReference type="ChEBI" id="CHEBI:18420"/>
    </cofactor>
</comment>
<keyword evidence="13 14" id="KW-0464">Manganese</keyword>
<dbReference type="SUPFAM" id="SSF53098">
    <property type="entry name" value="Ribonuclease H-like"/>
    <property type="match status" value="1"/>
</dbReference>
<dbReference type="Pfam" id="PF01351">
    <property type="entry name" value="RNase_HII"/>
    <property type="match status" value="1"/>
</dbReference>
<organism evidence="18 19">
    <name type="scientific">Candidatus Fimicola merdigallinarum</name>
    <dbReference type="NCBI Taxonomy" id="2840819"/>
    <lineage>
        <taxon>Bacteria</taxon>
        <taxon>Bacillati</taxon>
        <taxon>Bacillota</taxon>
        <taxon>Clostridia</taxon>
        <taxon>Lachnospirales</taxon>
        <taxon>Lachnospiraceae</taxon>
        <taxon>Lachnospiraceae incertae sedis</taxon>
        <taxon>Candidatus Fimicola</taxon>
    </lineage>
</organism>
<dbReference type="PANTHER" id="PTHR10954">
    <property type="entry name" value="RIBONUCLEASE H2 SUBUNIT A"/>
    <property type="match status" value="1"/>
</dbReference>
<accession>A0A9D9H0A6</accession>
<dbReference type="FunFam" id="3.30.420.10:FF:000006">
    <property type="entry name" value="Ribonuclease HII"/>
    <property type="match status" value="1"/>
</dbReference>